<proteinExistence type="predicted"/>
<protein>
    <submittedName>
        <fullName evidence="1">Uncharacterized protein</fullName>
    </submittedName>
</protein>
<reference evidence="1 2" key="1">
    <citation type="submission" date="2019-05" db="EMBL/GenBank/DDBJ databases">
        <title>Another draft genome of Portunus trituberculatus and its Hox gene families provides insights of decapod evolution.</title>
        <authorList>
            <person name="Jeong J.-H."/>
            <person name="Song I."/>
            <person name="Kim S."/>
            <person name="Choi T."/>
            <person name="Kim D."/>
            <person name="Ryu S."/>
            <person name="Kim W."/>
        </authorList>
    </citation>
    <scope>NUCLEOTIDE SEQUENCE [LARGE SCALE GENOMIC DNA]</scope>
    <source>
        <tissue evidence="1">Muscle</tissue>
    </source>
</reference>
<dbReference type="AlphaFoldDB" id="A0A5B7IRH0"/>
<dbReference type="EMBL" id="VSRR010064794">
    <property type="protein sequence ID" value="MPC84216.1"/>
    <property type="molecule type" value="Genomic_DNA"/>
</dbReference>
<accession>A0A5B7IRH0</accession>
<gene>
    <name evidence="1" type="ORF">E2C01_078945</name>
</gene>
<comment type="caution">
    <text evidence="1">The sequence shown here is derived from an EMBL/GenBank/DDBJ whole genome shotgun (WGS) entry which is preliminary data.</text>
</comment>
<organism evidence="1 2">
    <name type="scientific">Portunus trituberculatus</name>
    <name type="common">Swimming crab</name>
    <name type="synonym">Neptunus trituberculatus</name>
    <dbReference type="NCBI Taxonomy" id="210409"/>
    <lineage>
        <taxon>Eukaryota</taxon>
        <taxon>Metazoa</taxon>
        <taxon>Ecdysozoa</taxon>
        <taxon>Arthropoda</taxon>
        <taxon>Crustacea</taxon>
        <taxon>Multicrustacea</taxon>
        <taxon>Malacostraca</taxon>
        <taxon>Eumalacostraca</taxon>
        <taxon>Eucarida</taxon>
        <taxon>Decapoda</taxon>
        <taxon>Pleocyemata</taxon>
        <taxon>Brachyura</taxon>
        <taxon>Eubrachyura</taxon>
        <taxon>Portunoidea</taxon>
        <taxon>Portunidae</taxon>
        <taxon>Portuninae</taxon>
        <taxon>Portunus</taxon>
    </lineage>
</organism>
<dbReference type="Proteomes" id="UP000324222">
    <property type="component" value="Unassembled WGS sequence"/>
</dbReference>
<keyword evidence="2" id="KW-1185">Reference proteome</keyword>
<evidence type="ECO:0000313" key="2">
    <source>
        <dbReference type="Proteomes" id="UP000324222"/>
    </source>
</evidence>
<name>A0A5B7IRH0_PORTR</name>
<evidence type="ECO:0000313" key="1">
    <source>
        <dbReference type="EMBL" id="MPC84216.1"/>
    </source>
</evidence>
<sequence>MRVYGSSSLSLHALRCIWPCLSIAGLYTRHAFTVSNHRFLSHCASSALTTHILSTSPHAPPGSALRPYISTYYTPRCDPDTRPLYSLNASSTRQHPVRFPFTLLANRTSSAHPHTPAAPITRLHTARHTPFRRWVWLEANRVNHLLPNTHLDPHAKVHLDPNCPQVIKYTPGVFYLNLPTFLPHSLTHSAP</sequence>